<protein>
    <submittedName>
        <fullName evidence="3">Uncharacterized conserved protein</fullName>
    </submittedName>
</protein>
<dbReference type="Proteomes" id="UP000254601">
    <property type="component" value="Unassembled WGS sequence"/>
</dbReference>
<evidence type="ECO:0000313" key="4">
    <source>
        <dbReference type="Proteomes" id="UP000254601"/>
    </source>
</evidence>
<feature type="domain" description="DUF302" evidence="2">
    <location>
        <begin position="55"/>
        <end position="111"/>
    </location>
</feature>
<dbReference type="EMBL" id="UHIC01000001">
    <property type="protein sequence ID" value="SUO97287.1"/>
    <property type="molecule type" value="Genomic_DNA"/>
</dbReference>
<keyword evidence="1" id="KW-0732">Signal</keyword>
<dbReference type="Pfam" id="PF03625">
    <property type="entry name" value="DUF302"/>
    <property type="match status" value="1"/>
</dbReference>
<sequence length="148" mass="15848">MVLKTILLSMGLLAMKVVLAAESLVKVESPDNFETTFQRVEQGLKDKGMTIFTVVDHADAAKENGLTLRPTRVIIFGNPKGGTPLMEKAPSLALQLPLKVLIFEGDDGKVYGEFLTAKALAEGVGVNVEVVESLAPAEKLLQKLVSGQ</sequence>
<dbReference type="InterPro" id="IPR005180">
    <property type="entry name" value="DUF302"/>
</dbReference>
<gene>
    <name evidence="3" type="ORF">NCTC13337_02342</name>
</gene>
<dbReference type="PANTHER" id="PTHR38342:SF2">
    <property type="entry name" value="INNER MEMBRANE OR EXPORTED"/>
    <property type="match status" value="1"/>
</dbReference>
<name>A0A380N0L3_9GAMM</name>
<dbReference type="Gene3D" id="3.30.310.70">
    <property type="entry name" value="TT1751-like domain"/>
    <property type="match status" value="1"/>
</dbReference>
<organism evidence="3 4">
    <name type="scientific">Suttonella ornithocola</name>
    <dbReference type="NCBI Taxonomy" id="279832"/>
    <lineage>
        <taxon>Bacteria</taxon>
        <taxon>Pseudomonadati</taxon>
        <taxon>Pseudomonadota</taxon>
        <taxon>Gammaproteobacteria</taxon>
        <taxon>Cardiobacteriales</taxon>
        <taxon>Cardiobacteriaceae</taxon>
        <taxon>Suttonella</taxon>
    </lineage>
</organism>
<evidence type="ECO:0000256" key="1">
    <source>
        <dbReference type="SAM" id="SignalP"/>
    </source>
</evidence>
<dbReference type="AlphaFoldDB" id="A0A380N0L3"/>
<evidence type="ECO:0000313" key="3">
    <source>
        <dbReference type="EMBL" id="SUO97287.1"/>
    </source>
</evidence>
<dbReference type="CDD" id="cd14797">
    <property type="entry name" value="DUF302"/>
    <property type="match status" value="1"/>
</dbReference>
<feature type="signal peptide" evidence="1">
    <location>
        <begin position="1"/>
        <end position="20"/>
    </location>
</feature>
<dbReference type="SUPFAM" id="SSF103247">
    <property type="entry name" value="TT1751-like"/>
    <property type="match status" value="1"/>
</dbReference>
<dbReference type="PANTHER" id="PTHR38342">
    <property type="entry name" value="SLR5037 PROTEIN"/>
    <property type="match status" value="1"/>
</dbReference>
<reference evidence="3 4" key="1">
    <citation type="submission" date="2018-06" db="EMBL/GenBank/DDBJ databases">
        <authorList>
            <consortium name="Pathogen Informatics"/>
            <person name="Doyle S."/>
        </authorList>
    </citation>
    <scope>NUCLEOTIDE SEQUENCE [LARGE SCALE GENOMIC DNA]</scope>
    <source>
        <strain evidence="3 4">NCTC13337</strain>
    </source>
</reference>
<dbReference type="InterPro" id="IPR035923">
    <property type="entry name" value="TT1751-like_sf"/>
</dbReference>
<keyword evidence="4" id="KW-1185">Reference proteome</keyword>
<accession>A0A380N0L3</accession>
<proteinExistence type="predicted"/>
<dbReference type="RefSeq" id="WP_211268079.1">
    <property type="nucleotide sequence ID" value="NZ_LWHB01000062.1"/>
</dbReference>
<evidence type="ECO:0000259" key="2">
    <source>
        <dbReference type="Pfam" id="PF03625"/>
    </source>
</evidence>
<feature type="chain" id="PRO_5016616077" evidence="1">
    <location>
        <begin position="21"/>
        <end position="148"/>
    </location>
</feature>